<gene>
    <name evidence="3" type="ORF">D3M96_05915</name>
</gene>
<evidence type="ECO:0000313" key="3">
    <source>
        <dbReference type="EMBL" id="AYN20105.1"/>
    </source>
</evidence>
<dbReference type="AlphaFoldDB" id="A0A3G2HSW7"/>
<organism evidence="3 4">
    <name type="scientific">Alcaligenes aquatilis</name>
    <dbReference type="NCBI Taxonomy" id="323284"/>
    <lineage>
        <taxon>Bacteria</taxon>
        <taxon>Pseudomonadati</taxon>
        <taxon>Pseudomonadota</taxon>
        <taxon>Betaproteobacteria</taxon>
        <taxon>Burkholderiales</taxon>
        <taxon>Alcaligenaceae</taxon>
        <taxon>Alcaligenes</taxon>
    </lineage>
</organism>
<evidence type="ECO:0000313" key="4">
    <source>
        <dbReference type="Proteomes" id="UP000268070"/>
    </source>
</evidence>
<accession>A0A3G2HSW7</accession>
<reference evidence="3 4" key="1">
    <citation type="submission" date="2018-09" db="EMBL/GenBank/DDBJ databases">
        <title>Complete genome sequence of the hydrocarbonoclastic bacterium Alcaligenes aquatilis QD168, isolated from a crude-oil polluted marine sediment of Central Chile.</title>
        <authorList>
            <person name="Duran R.E."/>
            <person name="Barra B."/>
            <person name="Salva-Serra F."/>
            <person name="Mendez V."/>
            <person name="Moore E.R.B."/>
            <person name="Seeger M."/>
        </authorList>
    </citation>
    <scope>NUCLEOTIDE SEQUENCE [LARGE SCALE GENOMIC DNA]</scope>
    <source>
        <strain evidence="3 4">QD168</strain>
    </source>
</reference>
<feature type="domain" description="GTPase-associated system helical" evidence="2">
    <location>
        <begin position="192"/>
        <end position="359"/>
    </location>
</feature>
<evidence type="ECO:0000256" key="1">
    <source>
        <dbReference type="SAM" id="Coils"/>
    </source>
</evidence>
<dbReference type="OrthoDB" id="8886245at2"/>
<dbReference type="KEGG" id="aaqu:D3M96_05915"/>
<sequence>MAKTPEMNAGFVQMYAELFMSDADVTAARWKGVVDTAAVADHVTVEVLVRYAFATKAPAQGLKNEALGEEHQAVLNSISGDDSPIDPAAAGRELQVLCAAVLEQLFSTMPDAAIAVLNASFGNMRRVDLPMDLPTLAERALARLSQKKRARPDVKEFQVVAPKIDFEVSEEAMAAMSVDQWKLELERLRDVARTATRAIVDEQNRVAKLLVRRMSLSDEELQMLWWLIGGHSDVAGAPFAKVEGALRPLAFGGELGQLTEVSPGPASVTSLLSRAGISDDMLTILDAVNAADMDWTKEITESSRISPVTTPLHFALEKKSEIGSSDAWLPVWIAMTGLPEDASMPAIKLAELFYREYLFLHVNG</sequence>
<dbReference type="EMBL" id="CP032153">
    <property type="protein sequence ID" value="AYN20105.1"/>
    <property type="molecule type" value="Genomic_DNA"/>
</dbReference>
<evidence type="ECO:0000259" key="2">
    <source>
        <dbReference type="Pfam" id="PF19994"/>
    </source>
</evidence>
<proteinExistence type="predicted"/>
<dbReference type="Proteomes" id="UP000268070">
    <property type="component" value="Chromosome"/>
</dbReference>
<dbReference type="RefSeq" id="WP_121738354.1">
    <property type="nucleotide sequence ID" value="NZ_CP032153.1"/>
</dbReference>
<protein>
    <recommendedName>
        <fullName evidence="2">GTPase-associated system helical domain-containing protein</fullName>
    </recommendedName>
</protein>
<dbReference type="Pfam" id="PF19994">
    <property type="entry name" value="GASH"/>
    <property type="match status" value="1"/>
</dbReference>
<feature type="coiled-coil region" evidence="1">
    <location>
        <begin position="178"/>
        <end position="205"/>
    </location>
</feature>
<keyword evidence="1" id="KW-0175">Coiled coil</keyword>
<dbReference type="InterPro" id="IPR045523">
    <property type="entry name" value="GASH"/>
</dbReference>
<name>A0A3G2HSW7_9BURK</name>